<dbReference type="AlphaFoldDB" id="A0AAV4XKK1"/>
<protein>
    <submittedName>
        <fullName evidence="2">Uncharacterized protein</fullName>
    </submittedName>
</protein>
<proteinExistence type="predicted"/>
<name>A0AAV4XKK1_CAEEX</name>
<sequence>MPSCFARIRETKTEHPEPRDKIPLKDPKTPLWRIPPPPPSHPHLENFSFPYTHTNKILSALSADAYRVRRAATPGRLRGNGRRCGIFFPSTPVRGRTAKNNPLMDFALKEKRLSHKANGQME</sequence>
<gene>
    <name evidence="2" type="ORF">CEXT_644461</name>
</gene>
<comment type="caution">
    <text evidence="2">The sequence shown here is derived from an EMBL/GenBank/DDBJ whole genome shotgun (WGS) entry which is preliminary data.</text>
</comment>
<evidence type="ECO:0000313" key="2">
    <source>
        <dbReference type="EMBL" id="GIY94339.1"/>
    </source>
</evidence>
<reference evidence="2 3" key="1">
    <citation type="submission" date="2021-06" db="EMBL/GenBank/DDBJ databases">
        <title>Caerostris extrusa draft genome.</title>
        <authorList>
            <person name="Kono N."/>
            <person name="Arakawa K."/>
        </authorList>
    </citation>
    <scope>NUCLEOTIDE SEQUENCE [LARGE SCALE GENOMIC DNA]</scope>
</reference>
<feature type="region of interest" description="Disordered" evidence="1">
    <location>
        <begin position="1"/>
        <end position="47"/>
    </location>
</feature>
<dbReference type="EMBL" id="BPLR01000377">
    <property type="protein sequence ID" value="GIY94339.1"/>
    <property type="molecule type" value="Genomic_DNA"/>
</dbReference>
<organism evidence="2 3">
    <name type="scientific">Caerostris extrusa</name>
    <name type="common">Bark spider</name>
    <name type="synonym">Caerostris bankana</name>
    <dbReference type="NCBI Taxonomy" id="172846"/>
    <lineage>
        <taxon>Eukaryota</taxon>
        <taxon>Metazoa</taxon>
        <taxon>Ecdysozoa</taxon>
        <taxon>Arthropoda</taxon>
        <taxon>Chelicerata</taxon>
        <taxon>Arachnida</taxon>
        <taxon>Araneae</taxon>
        <taxon>Araneomorphae</taxon>
        <taxon>Entelegynae</taxon>
        <taxon>Araneoidea</taxon>
        <taxon>Araneidae</taxon>
        <taxon>Caerostris</taxon>
    </lineage>
</organism>
<accession>A0AAV4XKK1</accession>
<evidence type="ECO:0000256" key="1">
    <source>
        <dbReference type="SAM" id="MobiDB-lite"/>
    </source>
</evidence>
<keyword evidence="3" id="KW-1185">Reference proteome</keyword>
<evidence type="ECO:0000313" key="3">
    <source>
        <dbReference type="Proteomes" id="UP001054945"/>
    </source>
</evidence>
<dbReference type="Proteomes" id="UP001054945">
    <property type="component" value="Unassembled WGS sequence"/>
</dbReference>
<feature type="compositionally biased region" description="Basic and acidic residues" evidence="1">
    <location>
        <begin position="7"/>
        <end position="28"/>
    </location>
</feature>